<evidence type="ECO:0000313" key="2">
    <source>
        <dbReference type="EMBL" id="JAC65814.1"/>
    </source>
</evidence>
<gene>
    <name evidence="2" type="ORF">TSPGSL018_15194</name>
</gene>
<dbReference type="AlphaFoldDB" id="A0A061R4Y5"/>
<reference evidence="2" key="1">
    <citation type="submission" date="2014-05" db="EMBL/GenBank/DDBJ databases">
        <title>The transcriptome of the halophilic microalga Tetraselmis sp. GSL018 isolated from the Great Salt Lake, Utah.</title>
        <authorList>
            <person name="Jinkerson R.E."/>
            <person name="D'Adamo S."/>
            <person name="Posewitz M.C."/>
        </authorList>
    </citation>
    <scope>NUCLEOTIDE SEQUENCE</scope>
    <source>
        <strain evidence="2">GSL018</strain>
    </source>
</reference>
<protein>
    <submittedName>
        <fullName evidence="2">Uncharacterized protein</fullName>
    </submittedName>
</protein>
<evidence type="ECO:0000256" key="1">
    <source>
        <dbReference type="SAM" id="SignalP"/>
    </source>
</evidence>
<proteinExistence type="predicted"/>
<organism evidence="2">
    <name type="scientific">Tetraselmis sp. GSL018</name>
    <dbReference type="NCBI Taxonomy" id="582737"/>
    <lineage>
        <taxon>Eukaryota</taxon>
        <taxon>Viridiplantae</taxon>
        <taxon>Chlorophyta</taxon>
        <taxon>core chlorophytes</taxon>
        <taxon>Chlorodendrophyceae</taxon>
        <taxon>Chlorodendrales</taxon>
        <taxon>Chlorodendraceae</taxon>
        <taxon>Tetraselmis</taxon>
    </lineage>
</organism>
<keyword evidence="1" id="KW-0732">Signal</keyword>
<sequence length="330" mass="35307">MVKHLKILTLTLLTLLVFASGEQSARTEELTVDIDSEPHPDPGAVNAVYVEDQEQKAVEKQGSSPRIVEVQDQAQDIVIDLGRTLPSMDVWRFGAPWDMLRSGGLSAWLDEQLSILDELQTHALGVMPAVRMTPAQPVDMRFEDMDCQRALGAVAPMRLGPAMSDLMAAKAEKTSSGTAEDGSRWTRSQGTLPGGMGKWYSFSMTNRDSSSVSEAGQQIPEPGFGSVEDTTARGFLARHGTSMAVIGLSAAALTAAVFCCLRLRSSLASGAGLRGADIASYPYTVSHPLLAPLSPEPMEPSGKGVVIAADHTDVEKEYVGMSYVPLKGEQ</sequence>
<accession>A0A061R4Y5</accession>
<dbReference type="EMBL" id="GBEZ01020890">
    <property type="protein sequence ID" value="JAC65814.1"/>
    <property type="molecule type" value="Transcribed_RNA"/>
</dbReference>
<feature type="signal peptide" evidence="1">
    <location>
        <begin position="1"/>
        <end position="27"/>
    </location>
</feature>
<name>A0A061R4Y5_9CHLO</name>
<feature type="chain" id="PRO_5001609399" evidence="1">
    <location>
        <begin position="28"/>
        <end position="330"/>
    </location>
</feature>